<gene>
    <name evidence="1" type="ORF">FWK35_00002351</name>
</gene>
<accession>A0A6G0ZDT0</accession>
<sequence length="71" mass="7851">MRPYATFSMPNTIYRADKRRVHLGKGQCLATKAESTISTLPRSRQCPTNDRKTRTCVRHDTVVGSGSGLAV</sequence>
<keyword evidence="2" id="KW-1185">Reference proteome</keyword>
<organism evidence="1 2">
    <name type="scientific">Aphis craccivora</name>
    <name type="common">Cowpea aphid</name>
    <dbReference type="NCBI Taxonomy" id="307492"/>
    <lineage>
        <taxon>Eukaryota</taxon>
        <taxon>Metazoa</taxon>
        <taxon>Ecdysozoa</taxon>
        <taxon>Arthropoda</taxon>
        <taxon>Hexapoda</taxon>
        <taxon>Insecta</taxon>
        <taxon>Pterygota</taxon>
        <taxon>Neoptera</taxon>
        <taxon>Paraneoptera</taxon>
        <taxon>Hemiptera</taxon>
        <taxon>Sternorrhyncha</taxon>
        <taxon>Aphidomorpha</taxon>
        <taxon>Aphidoidea</taxon>
        <taxon>Aphididae</taxon>
        <taxon>Aphidini</taxon>
        <taxon>Aphis</taxon>
        <taxon>Aphis</taxon>
    </lineage>
</organism>
<comment type="caution">
    <text evidence="1">The sequence shown here is derived from an EMBL/GenBank/DDBJ whole genome shotgun (WGS) entry which is preliminary data.</text>
</comment>
<reference evidence="1 2" key="1">
    <citation type="submission" date="2019-08" db="EMBL/GenBank/DDBJ databases">
        <title>Whole genome of Aphis craccivora.</title>
        <authorList>
            <person name="Voronova N.V."/>
            <person name="Shulinski R.S."/>
            <person name="Bandarenka Y.V."/>
            <person name="Zhorov D.G."/>
            <person name="Warner D."/>
        </authorList>
    </citation>
    <scope>NUCLEOTIDE SEQUENCE [LARGE SCALE GENOMIC DNA]</scope>
    <source>
        <strain evidence="1">180601</strain>
        <tissue evidence="1">Whole Body</tissue>
    </source>
</reference>
<dbReference type="EMBL" id="VUJU01000674">
    <property type="protein sequence ID" value="KAF0768917.1"/>
    <property type="molecule type" value="Genomic_DNA"/>
</dbReference>
<proteinExistence type="predicted"/>
<dbReference type="AlphaFoldDB" id="A0A6G0ZDT0"/>
<name>A0A6G0ZDT0_APHCR</name>
<protein>
    <submittedName>
        <fullName evidence="1">Uncharacterized protein</fullName>
    </submittedName>
</protein>
<evidence type="ECO:0000313" key="1">
    <source>
        <dbReference type="EMBL" id="KAF0768917.1"/>
    </source>
</evidence>
<dbReference type="Proteomes" id="UP000478052">
    <property type="component" value="Unassembled WGS sequence"/>
</dbReference>
<evidence type="ECO:0000313" key="2">
    <source>
        <dbReference type="Proteomes" id="UP000478052"/>
    </source>
</evidence>